<gene>
    <name evidence="1" type="ORF">ACFFJG_10135</name>
</gene>
<dbReference type="EMBL" id="JBHLXH010000001">
    <property type="protein sequence ID" value="MFC0222840.1"/>
    <property type="molecule type" value="Genomic_DNA"/>
</dbReference>
<dbReference type="RefSeq" id="WP_378518557.1">
    <property type="nucleotide sequence ID" value="NZ_CBCSDI010000032.1"/>
</dbReference>
<sequence length="113" mass="12642">MLDYDEHGLGQHGVGDRPFDLGVFMQGDVWRDEDGWTYFLDDLAPDDRLALAGWLRRHSRHFYLQAVRHELAVMLHAASATAQSQATAAVPDIVFLSADEWLAQTALFVALSS</sequence>
<name>A0ABV6E1H4_9ACTN</name>
<organism evidence="1 2">
    <name type="scientific">Nocardioides zeicaulis</name>
    <dbReference type="NCBI Taxonomy" id="1776857"/>
    <lineage>
        <taxon>Bacteria</taxon>
        <taxon>Bacillati</taxon>
        <taxon>Actinomycetota</taxon>
        <taxon>Actinomycetes</taxon>
        <taxon>Propionibacteriales</taxon>
        <taxon>Nocardioidaceae</taxon>
        <taxon>Nocardioides</taxon>
    </lineage>
</organism>
<dbReference type="Proteomes" id="UP001589698">
    <property type="component" value="Unassembled WGS sequence"/>
</dbReference>
<evidence type="ECO:0000313" key="2">
    <source>
        <dbReference type="Proteomes" id="UP001589698"/>
    </source>
</evidence>
<keyword evidence="2" id="KW-1185">Reference proteome</keyword>
<accession>A0ABV6E1H4</accession>
<protein>
    <submittedName>
        <fullName evidence="1">Uncharacterized protein</fullName>
    </submittedName>
</protein>
<comment type="caution">
    <text evidence="1">The sequence shown here is derived from an EMBL/GenBank/DDBJ whole genome shotgun (WGS) entry which is preliminary data.</text>
</comment>
<evidence type="ECO:0000313" key="1">
    <source>
        <dbReference type="EMBL" id="MFC0222840.1"/>
    </source>
</evidence>
<reference evidence="1 2" key="1">
    <citation type="submission" date="2024-09" db="EMBL/GenBank/DDBJ databases">
        <authorList>
            <person name="Sun Q."/>
            <person name="Mori K."/>
        </authorList>
    </citation>
    <scope>NUCLEOTIDE SEQUENCE [LARGE SCALE GENOMIC DNA]</scope>
    <source>
        <strain evidence="1 2">CCM 8654</strain>
    </source>
</reference>
<proteinExistence type="predicted"/>